<reference evidence="1" key="1">
    <citation type="journal article" date="2020" name="Stud. Mycol.">
        <title>101 Dothideomycetes genomes: a test case for predicting lifestyles and emergence of pathogens.</title>
        <authorList>
            <person name="Haridas S."/>
            <person name="Albert R."/>
            <person name="Binder M."/>
            <person name="Bloem J."/>
            <person name="Labutti K."/>
            <person name="Salamov A."/>
            <person name="Andreopoulos B."/>
            <person name="Baker S."/>
            <person name="Barry K."/>
            <person name="Bills G."/>
            <person name="Bluhm B."/>
            <person name="Cannon C."/>
            <person name="Castanera R."/>
            <person name="Culley D."/>
            <person name="Daum C."/>
            <person name="Ezra D."/>
            <person name="Gonzalez J."/>
            <person name="Henrissat B."/>
            <person name="Kuo A."/>
            <person name="Liang C."/>
            <person name="Lipzen A."/>
            <person name="Lutzoni F."/>
            <person name="Magnuson J."/>
            <person name="Mondo S."/>
            <person name="Nolan M."/>
            <person name="Ohm R."/>
            <person name="Pangilinan J."/>
            <person name="Park H.-J."/>
            <person name="Ramirez L."/>
            <person name="Alfaro M."/>
            <person name="Sun H."/>
            <person name="Tritt A."/>
            <person name="Yoshinaga Y."/>
            <person name="Zwiers L.-H."/>
            <person name="Turgeon B."/>
            <person name="Goodwin S."/>
            <person name="Spatafora J."/>
            <person name="Crous P."/>
            <person name="Grigoriev I."/>
        </authorList>
    </citation>
    <scope>NUCLEOTIDE SEQUENCE</scope>
    <source>
        <strain evidence="1">ATCC 74209</strain>
    </source>
</reference>
<proteinExistence type="predicted"/>
<comment type="caution">
    <text evidence="1">The sequence shown here is derived from an EMBL/GenBank/DDBJ whole genome shotgun (WGS) entry which is preliminary data.</text>
</comment>
<protein>
    <submittedName>
        <fullName evidence="1">Uncharacterized protein</fullName>
    </submittedName>
</protein>
<feature type="non-terminal residue" evidence="1">
    <location>
        <position position="1"/>
    </location>
</feature>
<organism evidence="1 2">
    <name type="scientific">Delitschia confertaspora ATCC 74209</name>
    <dbReference type="NCBI Taxonomy" id="1513339"/>
    <lineage>
        <taxon>Eukaryota</taxon>
        <taxon>Fungi</taxon>
        <taxon>Dikarya</taxon>
        <taxon>Ascomycota</taxon>
        <taxon>Pezizomycotina</taxon>
        <taxon>Dothideomycetes</taxon>
        <taxon>Pleosporomycetidae</taxon>
        <taxon>Pleosporales</taxon>
        <taxon>Delitschiaceae</taxon>
        <taxon>Delitschia</taxon>
    </lineage>
</organism>
<feature type="non-terminal residue" evidence="1">
    <location>
        <position position="61"/>
    </location>
</feature>
<dbReference type="Proteomes" id="UP000799536">
    <property type="component" value="Unassembled WGS sequence"/>
</dbReference>
<dbReference type="AlphaFoldDB" id="A0A9P4JD18"/>
<keyword evidence="2" id="KW-1185">Reference proteome</keyword>
<evidence type="ECO:0000313" key="2">
    <source>
        <dbReference type="Proteomes" id="UP000799536"/>
    </source>
</evidence>
<gene>
    <name evidence="1" type="ORF">GQ43DRAFT_357397</name>
</gene>
<sequence length="61" mass="6584">TSSSAGSFPSPIPAKLCSVTPPMLQAARPVDAVTATRSGSRMNFFRNSEMISRRRTDFPVP</sequence>
<dbReference type="EMBL" id="ML994289">
    <property type="protein sequence ID" value="KAF2197020.1"/>
    <property type="molecule type" value="Genomic_DNA"/>
</dbReference>
<accession>A0A9P4JD18</accession>
<evidence type="ECO:0000313" key="1">
    <source>
        <dbReference type="EMBL" id="KAF2197020.1"/>
    </source>
</evidence>
<dbReference type="OrthoDB" id="3912222at2759"/>
<name>A0A9P4JD18_9PLEO</name>